<comment type="caution">
    <text evidence="2">The sequence shown here is derived from an EMBL/GenBank/DDBJ whole genome shotgun (WGS) entry which is preliminary data.</text>
</comment>
<proteinExistence type="predicted"/>
<protein>
    <submittedName>
        <fullName evidence="2">Uncharacterized protein</fullName>
    </submittedName>
</protein>
<organism evidence="2 3">
    <name type="scientific">Penicillium brasilianum</name>
    <dbReference type="NCBI Taxonomy" id="104259"/>
    <lineage>
        <taxon>Eukaryota</taxon>
        <taxon>Fungi</taxon>
        <taxon>Dikarya</taxon>
        <taxon>Ascomycota</taxon>
        <taxon>Pezizomycotina</taxon>
        <taxon>Eurotiomycetes</taxon>
        <taxon>Eurotiomycetidae</taxon>
        <taxon>Eurotiales</taxon>
        <taxon>Aspergillaceae</taxon>
        <taxon>Penicillium</taxon>
    </lineage>
</organism>
<name>A0A1S9RB68_PENBI</name>
<evidence type="ECO:0000256" key="1">
    <source>
        <dbReference type="SAM" id="MobiDB-lite"/>
    </source>
</evidence>
<reference evidence="3" key="1">
    <citation type="submission" date="2015-09" db="EMBL/GenBank/DDBJ databases">
        <authorList>
            <person name="Fill T.P."/>
            <person name="Baretta J.F."/>
            <person name="de Almeida L.G."/>
            <person name="Rocha M."/>
            <person name="de Souza D.H."/>
            <person name="Malavazi I."/>
            <person name="Cerdeira L.T."/>
            <person name="Hong H."/>
            <person name="Samborskyy M."/>
            <person name="de Vasconcelos A.T."/>
            <person name="Leadlay P."/>
            <person name="Rodrigues-Filho E."/>
        </authorList>
    </citation>
    <scope>NUCLEOTIDE SEQUENCE [LARGE SCALE GENOMIC DNA]</scope>
    <source>
        <strain evidence="3">LaBioMMi 136</strain>
    </source>
</reference>
<accession>A0A1S9RB68</accession>
<feature type="region of interest" description="Disordered" evidence="1">
    <location>
        <begin position="1"/>
        <end position="34"/>
    </location>
</feature>
<dbReference type="Proteomes" id="UP000190744">
    <property type="component" value="Unassembled WGS sequence"/>
</dbReference>
<evidence type="ECO:0000313" key="3">
    <source>
        <dbReference type="Proteomes" id="UP000190744"/>
    </source>
</evidence>
<evidence type="ECO:0000313" key="2">
    <source>
        <dbReference type="EMBL" id="OOQ82732.1"/>
    </source>
</evidence>
<sequence length="206" mass="23517">MSSNNGYHDDGIGPFDVDPNQNSQPEAPGRTPPLFPMTVQEFRTNRADFVAMFKRWAGGSSGKTTTDMAETLEYMADDFDHFKTAVIPDTTATCFPPKCDMIKHEVLQLIQKLKNSPELTLEIEEIMAYIGSAIGRLTLEGDTDDDAWNETLRFVRIHERNVWDMPEMGFTQEAEELRTRLWTVYTNVNFSMAGCRCFQCAMHWRG</sequence>
<dbReference type="EMBL" id="LJBN01000212">
    <property type="protein sequence ID" value="OOQ82732.1"/>
    <property type="molecule type" value="Genomic_DNA"/>
</dbReference>
<dbReference type="AlphaFoldDB" id="A0A1S9RB68"/>
<gene>
    <name evidence="2" type="ORF">PEBR_37624</name>
</gene>